<evidence type="ECO:0000313" key="2">
    <source>
        <dbReference type="EMBL" id="ABU59530.1"/>
    </source>
</evidence>
<proteinExistence type="predicted"/>
<keyword evidence="1" id="KW-1133">Transmembrane helix</keyword>
<dbReference type="STRING" id="383372.Rcas_3480"/>
<dbReference type="KEGG" id="rca:Rcas_3480"/>
<name>A7NPN4_ROSCS</name>
<keyword evidence="1" id="KW-0812">Transmembrane</keyword>
<dbReference type="eggNOG" id="ENOG5033HBF">
    <property type="taxonomic scope" value="Bacteria"/>
</dbReference>
<dbReference type="AlphaFoldDB" id="A7NPN4"/>
<dbReference type="EMBL" id="CP000804">
    <property type="protein sequence ID" value="ABU59530.1"/>
    <property type="molecule type" value="Genomic_DNA"/>
</dbReference>
<gene>
    <name evidence="2" type="ordered locus">Rcas_3480</name>
</gene>
<dbReference type="RefSeq" id="WP_012121953.1">
    <property type="nucleotide sequence ID" value="NC_009767.1"/>
</dbReference>
<keyword evidence="1" id="KW-0472">Membrane</keyword>
<protein>
    <submittedName>
        <fullName evidence="2">Uncharacterized protein</fullName>
    </submittedName>
</protein>
<sequence length="475" mass="52741">MAPIAKPSPEQTYYQRVAWTWMLAFFGLFCALVAVVGYSGWRSYETATTPVEGAILRSHVNAGVSIQPRGRLVAESIERLPPERDPCPGELDICAIVAEGSVIRTKAEAGYGPVASLVLVDRTQIDFWAHPDGAELALVSYRATTWHNGRLDVTLRQNAGYLRYDIAAGQPYDQVEYVVEVGDGTRIRLDPGGSYSVNVLNGSARPLPPLALNGEPLWIEVATRSGRAIVDHQGGSVEVQPGQLAQIDAAGTLAEPGEARWELIRDGGFEQYLAQNQYDQTSQTWRKYAIPNAPGMTPEEHNGRFAVVRSCRPETPDFCSPDDQVAIGQFRRDGLQTRPFTVGIEQTIDADVSEFPSLRLTMWVRVLTQTVQLAGVAGSECPIMVRITYKPTSPTDQELSRYFCIYTGNGEVSNSEDAGEIRYRQVPQFQWYRLNVELRDDSLLRQARYIQSIRIEARGHDYLSEVTAISLIGRQ</sequence>
<accession>A7NPN4</accession>
<organism evidence="2 3">
    <name type="scientific">Roseiflexus castenholzii (strain DSM 13941 / HLO8)</name>
    <dbReference type="NCBI Taxonomy" id="383372"/>
    <lineage>
        <taxon>Bacteria</taxon>
        <taxon>Bacillati</taxon>
        <taxon>Chloroflexota</taxon>
        <taxon>Chloroflexia</taxon>
        <taxon>Chloroflexales</taxon>
        <taxon>Roseiflexineae</taxon>
        <taxon>Roseiflexaceae</taxon>
        <taxon>Roseiflexus</taxon>
    </lineage>
</organism>
<evidence type="ECO:0000256" key="1">
    <source>
        <dbReference type="SAM" id="Phobius"/>
    </source>
</evidence>
<reference evidence="2 3" key="1">
    <citation type="submission" date="2007-08" db="EMBL/GenBank/DDBJ databases">
        <title>Complete sequence of Roseiflexus castenholzii DSM 13941.</title>
        <authorList>
            <consortium name="US DOE Joint Genome Institute"/>
            <person name="Copeland A."/>
            <person name="Lucas S."/>
            <person name="Lapidus A."/>
            <person name="Barry K."/>
            <person name="Glavina del Rio T."/>
            <person name="Dalin E."/>
            <person name="Tice H."/>
            <person name="Pitluck S."/>
            <person name="Thompson L.S."/>
            <person name="Brettin T."/>
            <person name="Bruce D."/>
            <person name="Detter J.C."/>
            <person name="Han C."/>
            <person name="Tapia R."/>
            <person name="Schmutz J."/>
            <person name="Larimer F."/>
            <person name="Land M."/>
            <person name="Hauser L."/>
            <person name="Kyrpides N."/>
            <person name="Mikhailova N."/>
            <person name="Bryant D.A."/>
            <person name="Hanada S."/>
            <person name="Tsukatani Y."/>
            <person name="Richardson P."/>
        </authorList>
    </citation>
    <scope>NUCLEOTIDE SEQUENCE [LARGE SCALE GENOMIC DNA]</scope>
    <source>
        <strain evidence="3">DSM 13941 / HLO8</strain>
    </source>
</reference>
<dbReference type="HOGENOM" id="CLU_574753_0_0_0"/>
<evidence type="ECO:0000313" key="3">
    <source>
        <dbReference type="Proteomes" id="UP000000263"/>
    </source>
</evidence>
<dbReference type="OrthoDB" id="138515at2"/>
<keyword evidence="3" id="KW-1185">Reference proteome</keyword>
<dbReference type="Proteomes" id="UP000000263">
    <property type="component" value="Chromosome"/>
</dbReference>
<feature type="transmembrane region" description="Helical" evidence="1">
    <location>
        <begin position="21"/>
        <end position="41"/>
    </location>
</feature>